<reference evidence="1 2" key="1">
    <citation type="submission" date="2020-08" db="EMBL/GenBank/DDBJ databases">
        <title>Genomic Encyclopedia of Type Strains, Phase IV (KMG-IV): sequencing the most valuable type-strain genomes for metagenomic binning, comparative biology and taxonomic classification.</title>
        <authorList>
            <person name="Goeker M."/>
        </authorList>
    </citation>
    <scope>NUCLEOTIDE SEQUENCE [LARGE SCALE GENOMIC DNA]</scope>
    <source>
        <strain evidence="1 2">DSM 15581</strain>
    </source>
</reference>
<sequence length="76" mass="8558">MADKLGLPYREDLLTAKTPLAADYQRTLGEAYFNEGLARTGNLPDALRYYHGGPNRRLWGPKTQQYARDVLGRMGS</sequence>
<keyword evidence="2" id="KW-1185">Reference proteome</keyword>
<dbReference type="AlphaFoldDB" id="A0AAW3TU95"/>
<name>A0AAW3TU95_9SPHN</name>
<accession>A0AAW3TU95</accession>
<proteinExistence type="predicted"/>
<organism evidence="1 2">
    <name type="scientific">Sphingomonas aquatilis</name>
    <dbReference type="NCBI Taxonomy" id="93063"/>
    <lineage>
        <taxon>Bacteria</taxon>
        <taxon>Pseudomonadati</taxon>
        <taxon>Pseudomonadota</taxon>
        <taxon>Alphaproteobacteria</taxon>
        <taxon>Sphingomonadales</taxon>
        <taxon>Sphingomonadaceae</taxon>
        <taxon>Sphingomonas</taxon>
    </lineage>
</organism>
<comment type="caution">
    <text evidence="1">The sequence shown here is derived from an EMBL/GenBank/DDBJ whole genome shotgun (WGS) entry which is preliminary data.</text>
</comment>
<dbReference type="Gene3D" id="1.10.530.10">
    <property type="match status" value="1"/>
</dbReference>
<dbReference type="Proteomes" id="UP000528945">
    <property type="component" value="Unassembled WGS sequence"/>
</dbReference>
<evidence type="ECO:0008006" key="3">
    <source>
        <dbReference type="Google" id="ProtNLM"/>
    </source>
</evidence>
<dbReference type="EMBL" id="JACIDB010000004">
    <property type="protein sequence ID" value="MBB3876086.1"/>
    <property type="molecule type" value="Genomic_DNA"/>
</dbReference>
<evidence type="ECO:0000313" key="2">
    <source>
        <dbReference type="Proteomes" id="UP000528945"/>
    </source>
</evidence>
<gene>
    <name evidence="1" type="ORF">GGR47_002332</name>
</gene>
<protein>
    <recommendedName>
        <fullName evidence="3">Transglycosylase SLT domain-containing protein</fullName>
    </recommendedName>
</protein>
<evidence type="ECO:0000313" key="1">
    <source>
        <dbReference type="EMBL" id="MBB3876086.1"/>
    </source>
</evidence>